<dbReference type="Pfam" id="PF06429">
    <property type="entry name" value="Flg_bbr_C"/>
    <property type="match status" value="1"/>
</dbReference>
<keyword evidence="4" id="KW-1185">Reference proteome</keyword>
<evidence type="ECO:0000313" key="4">
    <source>
        <dbReference type="Proteomes" id="UP000249725"/>
    </source>
</evidence>
<protein>
    <recommendedName>
        <fullName evidence="2">Flagellar basal-body/hook protein C-terminal domain-containing protein</fullName>
    </recommendedName>
</protein>
<accession>A0A328A9S6</accession>
<dbReference type="OrthoDB" id="7210951at2"/>
<dbReference type="Proteomes" id="UP000249725">
    <property type="component" value="Unassembled WGS sequence"/>
</dbReference>
<evidence type="ECO:0000313" key="3">
    <source>
        <dbReference type="EMBL" id="RAK51380.1"/>
    </source>
</evidence>
<reference evidence="4" key="1">
    <citation type="submission" date="2018-05" db="EMBL/GenBank/DDBJ databases">
        <authorList>
            <person name="Li X."/>
        </authorList>
    </citation>
    <scope>NUCLEOTIDE SEQUENCE [LARGE SCALE GENOMIC DNA]</scope>
    <source>
        <strain evidence="4">YIM 73061</strain>
    </source>
</reference>
<organism evidence="3 4">
    <name type="scientific">Phenylobacterium deserti</name>
    <dbReference type="NCBI Taxonomy" id="1914756"/>
    <lineage>
        <taxon>Bacteria</taxon>
        <taxon>Pseudomonadati</taxon>
        <taxon>Pseudomonadota</taxon>
        <taxon>Alphaproteobacteria</taxon>
        <taxon>Caulobacterales</taxon>
        <taxon>Caulobacteraceae</taxon>
        <taxon>Phenylobacterium</taxon>
    </lineage>
</organism>
<proteinExistence type="inferred from homology"/>
<comment type="caution">
    <text evidence="3">The sequence shown here is derived from an EMBL/GenBank/DDBJ whole genome shotgun (WGS) entry which is preliminary data.</text>
</comment>
<comment type="similarity">
    <text evidence="1">Belongs to the flagella basal body rod proteins family.</text>
</comment>
<evidence type="ECO:0000259" key="2">
    <source>
        <dbReference type="Pfam" id="PF06429"/>
    </source>
</evidence>
<name>A0A328A9S6_9CAUL</name>
<dbReference type="InterPro" id="IPR010930">
    <property type="entry name" value="Flg_bb/hook_C_dom"/>
</dbReference>
<feature type="domain" description="Flagellar basal-body/hook protein C-terminal" evidence="2">
    <location>
        <begin position="37"/>
        <end position="72"/>
    </location>
</feature>
<dbReference type="EMBL" id="QFYR01000004">
    <property type="protein sequence ID" value="RAK51380.1"/>
    <property type="molecule type" value="Genomic_DNA"/>
</dbReference>
<dbReference type="RefSeq" id="WP_111515915.1">
    <property type="nucleotide sequence ID" value="NZ_QFYR01000004.1"/>
</dbReference>
<gene>
    <name evidence="3" type="ORF">DJ018_15695</name>
</gene>
<evidence type="ECO:0000256" key="1">
    <source>
        <dbReference type="ARBA" id="ARBA00009677"/>
    </source>
</evidence>
<dbReference type="AlphaFoldDB" id="A0A328A9S6"/>
<sequence length="75" mass="8429">MDPLSTARLGMMFATRQLQQAADNVAQMGLEKGDSFDVTQEMVRMIEAKTAFKANVSVVKFADEMWDSLLQLQKD</sequence>